<keyword evidence="3" id="KW-0804">Transcription</keyword>
<feature type="compositionally biased region" description="Polar residues" evidence="6">
    <location>
        <begin position="31"/>
        <end position="51"/>
    </location>
</feature>
<keyword evidence="4" id="KW-0539">Nucleus</keyword>
<evidence type="ECO:0000313" key="7">
    <source>
        <dbReference type="EMBL" id="KAJ6436272.1"/>
    </source>
</evidence>
<dbReference type="Proteomes" id="UP001163105">
    <property type="component" value="Unassembled WGS sequence"/>
</dbReference>
<dbReference type="AlphaFoldDB" id="A0AB34FBN4"/>
<proteinExistence type="inferred from homology"/>
<keyword evidence="8" id="KW-1185">Reference proteome</keyword>
<sequence length="214" mass="22436">MVDSPSAYADSTVTQTANNEPRQPMRPPALLQSQRTPVPSPANSGPRASSQEMASLREFLRTIDGYTPIPKAGAIATILRLITRVHIPDAVTSYYLAKAGLPPAPQTDERIARLLAFATQKFIADVAADAFLHSRFRSAGNVGSSMSSYGTAAGPVVPGHLGGRGDGASLSAQRPGCGGSGQGGIHNKAVLTMEDVGVAVREYGVSVERGDFYR</sequence>
<gene>
    <name evidence="7" type="primary">TAF10</name>
    <name evidence="7" type="ORF">O9K51_11180</name>
</gene>
<dbReference type="GO" id="GO:0006367">
    <property type="term" value="P:transcription initiation at RNA polymerase II promoter"/>
    <property type="evidence" value="ECO:0007669"/>
    <property type="project" value="TreeGrafter"/>
</dbReference>
<comment type="similarity">
    <text evidence="5">Belongs to the TAF10 family.</text>
</comment>
<dbReference type="PANTHER" id="PTHR21242:SF0">
    <property type="entry name" value="TRANSCRIPTION INITIATION FACTOR TFIID SUBUNIT 10"/>
    <property type="match status" value="1"/>
</dbReference>
<accession>A0AB34FBN4</accession>
<comment type="subcellular location">
    <subcellularLocation>
        <location evidence="1">Nucleus</location>
    </subcellularLocation>
</comment>
<dbReference type="PANTHER" id="PTHR21242">
    <property type="entry name" value="TRANSCRIPTION INITIATION FACTOR TFIID SUBUNIT 10"/>
    <property type="match status" value="1"/>
</dbReference>
<evidence type="ECO:0000256" key="5">
    <source>
        <dbReference type="ARBA" id="ARBA00025730"/>
    </source>
</evidence>
<evidence type="ECO:0000256" key="4">
    <source>
        <dbReference type="ARBA" id="ARBA00023242"/>
    </source>
</evidence>
<dbReference type="GO" id="GO:0000124">
    <property type="term" value="C:SAGA complex"/>
    <property type="evidence" value="ECO:0007669"/>
    <property type="project" value="TreeGrafter"/>
</dbReference>
<dbReference type="GO" id="GO:0005669">
    <property type="term" value="C:transcription factor TFIID complex"/>
    <property type="evidence" value="ECO:0007669"/>
    <property type="project" value="TreeGrafter"/>
</dbReference>
<feature type="compositionally biased region" description="Polar residues" evidence="6">
    <location>
        <begin position="9"/>
        <end position="21"/>
    </location>
</feature>
<evidence type="ECO:0000256" key="2">
    <source>
        <dbReference type="ARBA" id="ARBA00023015"/>
    </source>
</evidence>
<dbReference type="GO" id="GO:1990841">
    <property type="term" value="F:promoter-specific chromatin binding"/>
    <property type="evidence" value="ECO:0007669"/>
    <property type="project" value="TreeGrafter"/>
</dbReference>
<name>A0AB34FBN4_9HYPO</name>
<feature type="region of interest" description="Disordered" evidence="6">
    <location>
        <begin position="1"/>
        <end position="51"/>
    </location>
</feature>
<evidence type="ECO:0000256" key="6">
    <source>
        <dbReference type="SAM" id="MobiDB-lite"/>
    </source>
</evidence>
<keyword evidence="2" id="KW-0805">Transcription regulation</keyword>
<organism evidence="7 8">
    <name type="scientific">Purpureocillium lavendulum</name>
    <dbReference type="NCBI Taxonomy" id="1247861"/>
    <lineage>
        <taxon>Eukaryota</taxon>
        <taxon>Fungi</taxon>
        <taxon>Dikarya</taxon>
        <taxon>Ascomycota</taxon>
        <taxon>Pezizomycotina</taxon>
        <taxon>Sordariomycetes</taxon>
        <taxon>Hypocreomycetidae</taxon>
        <taxon>Hypocreales</taxon>
        <taxon>Ophiocordycipitaceae</taxon>
        <taxon>Purpureocillium</taxon>
    </lineage>
</organism>
<evidence type="ECO:0000256" key="3">
    <source>
        <dbReference type="ARBA" id="ARBA00023163"/>
    </source>
</evidence>
<evidence type="ECO:0000256" key="1">
    <source>
        <dbReference type="ARBA" id="ARBA00004123"/>
    </source>
</evidence>
<dbReference type="InterPro" id="IPR003923">
    <property type="entry name" value="TAF10"/>
</dbReference>
<dbReference type="GO" id="GO:0016251">
    <property type="term" value="F:RNA polymerase II general transcription initiation factor activity"/>
    <property type="evidence" value="ECO:0007669"/>
    <property type="project" value="TreeGrafter"/>
</dbReference>
<dbReference type="Pfam" id="PF03540">
    <property type="entry name" value="TAF10"/>
    <property type="match status" value="1"/>
</dbReference>
<reference evidence="7" key="1">
    <citation type="submission" date="2023-01" db="EMBL/GenBank/DDBJ databases">
        <title>The growth and conidiation of Purpureocillium lavendulum are regulated by nitrogen source and histone H3K14 acetylation.</title>
        <authorList>
            <person name="Tang P."/>
            <person name="Han J."/>
            <person name="Zhang C."/>
            <person name="Tang P."/>
            <person name="Qi F."/>
            <person name="Zhang K."/>
            <person name="Liang L."/>
        </authorList>
    </citation>
    <scope>NUCLEOTIDE SEQUENCE</scope>
    <source>
        <strain evidence="7">YMF1.00683</strain>
    </source>
</reference>
<comment type="caution">
    <text evidence="7">The sequence shown here is derived from an EMBL/GenBank/DDBJ whole genome shotgun (WGS) entry which is preliminary data.</text>
</comment>
<dbReference type="CDD" id="cd07982">
    <property type="entry name" value="HFD_TAF10"/>
    <property type="match status" value="1"/>
</dbReference>
<evidence type="ECO:0000313" key="8">
    <source>
        <dbReference type="Proteomes" id="UP001163105"/>
    </source>
</evidence>
<protein>
    <submittedName>
        <fullName evidence="7">Peptidase S28</fullName>
    </submittedName>
</protein>
<dbReference type="EMBL" id="JAQHRD010000025">
    <property type="protein sequence ID" value="KAJ6436272.1"/>
    <property type="molecule type" value="Genomic_DNA"/>
</dbReference>